<dbReference type="InterPro" id="IPR050640">
    <property type="entry name" value="Bact_2-comp_sensor_kinase"/>
</dbReference>
<evidence type="ECO:0000313" key="3">
    <source>
        <dbReference type="EMBL" id="GAA0875967.1"/>
    </source>
</evidence>
<dbReference type="InterPro" id="IPR015943">
    <property type="entry name" value="WD40/YVTN_repeat-like_dom_sf"/>
</dbReference>
<feature type="domain" description="Signal transduction histidine kinase internal region" evidence="2">
    <location>
        <begin position="735"/>
        <end position="812"/>
    </location>
</feature>
<evidence type="ECO:0000313" key="4">
    <source>
        <dbReference type="Proteomes" id="UP001501126"/>
    </source>
</evidence>
<keyword evidence="1" id="KW-0812">Transmembrane</keyword>
<gene>
    <name evidence="3" type="ORF">GCM10009118_23760</name>
</gene>
<dbReference type="InterPro" id="IPR010559">
    <property type="entry name" value="Sig_transdc_His_kin_internal"/>
</dbReference>
<keyword evidence="1" id="KW-0472">Membrane</keyword>
<accession>A0ABP3Y4S8</accession>
<sequence length="941" mass="108895">MRLMLNILLIILFVLALPSALGQSVFHETFDQKSGLPSENVFDIYKDSKGYIWCTTDEGLLRFNGKQFIAFENPENLSLAGSNIKEDVFGRIWYQTFDGYFLYVSNNKLHSLPFLETSGFKPYGINKTHLFCVTDKGIEQIDLKTLKPTLLIAGKGFEYCHLLNGTILYGNNTIRQYNLKTKKEDLLLVTDAQYISLITFSGNGQFILADRNNSRVPLIRIDAKGNIHKHQLTLDETIQNLYVLENEHWIFTTNGIYCFDHTFRPSTNCHFLKDKNVSSFTKDKNNHLWVGSPNKGIFLIKDLHSYEATLKDDEFSSLSQKEGIVYTGTKSGKIYYHRKDLSPVLYYGTKENNHILFMDFNSYSDWNFFTGNGLYIMNHKTGKVHENPISVKDICKIDEHNLGFSATGFTGQASIMDLIYNKDLQLKAIYQLRAKSCAYDPINNELYSATNKGLFCITSSHQNKRILFQQQNLLAKDLVYFNGKIIGVTNSGQLFSIKNQRVTLLNRAIQIQGIKINGNTCFLSSKNAIYSMQDHQLIKLNSLNKSDRIIDFEIIGNHIYILTNQKLIRLRMKNDRKNKEIPKIYVHQVSFNNDIIPVNHWKSISYNNNSIRLSIEIVNFDYLNEYEFYYIVNNRKYSFQENNQFITLPELSPGKYTITLQVVHRNTRKVISQTRLPEFIIIPPFWKRTWFIGGFFVVVVLVLISLYRFRLKRIDEKNQKKLAKLTLENNLKESRLQLIKSQMNPHFFFNAINSIQSFIFTNETKEASLYLSKLSRLTRKILEFSDVNSISLQEEIDALQLYLELQQMRFTDLEFKIINEGIDSPESIQIPTMLFQPYVENAILHGLSHSTRKKELTVTVQLTTSRILIVKIEDNGIGRRKSQEINEKNAGKSPSFATKANLERIQLLNKKHYHIHIDYKDLGDGTITQTGTRVTITIELK</sequence>
<comment type="caution">
    <text evidence="3">The sequence shown here is derived from an EMBL/GenBank/DDBJ whole genome shotgun (WGS) entry which is preliminary data.</text>
</comment>
<reference evidence="4" key="1">
    <citation type="journal article" date="2019" name="Int. J. Syst. Evol. Microbiol.">
        <title>The Global Catalogue of Microorganisms (GCM) 10K type strain sequencing project: providing services to taxonomists for standard genome sequencing and annotation.</title>
        <authorList>
            <consortium name="The Broad Institute Genomics Platform"/>
            <consortium name="The Broad Institute Genome Sequencing Center for Infectious Disease"/>
            <person name="Wu L."/>
            <person name="Ma J."/>
        </authorList>
    </citation>
    <scope>NUCLEOTIDE SEQUENCE [LARGE SCALE GENOMIC DNA]</scope>
    <source>
        <strain evidence="4">JCM 16083</strain>
    </source>
</reference>
<feature type="transmembrane region" description="Helical" evidence="1">
    <location>
        <begin position="690"/>
        <end position="709"/>
    </location>
</feature>
<dbReference type="EMBL" id="BAAAFH010000011">
    <property type="protein sequence ID" value="GAA0875967.1"/>
    <property type="molecule type" value="Genomic_DNA"/>
</dbReference>
<dbReference type="GO" id="GO:0016301">
    <property type="term" value="F:kinase activity"/>
    <property type="evidence" value="ECO:0007669"/>
    <property type="project" value="UniProtKB-KW"/>
</dbReference>
<dbReference type="Gene3D" id="3.30.565.10">
    <property type="entry name" value="Histidine kinase-like ATPase, C-terminal domain"/>
    <property type="match status" value="1"/>
</dbReference>
<dbReference type="InterPro" id="IPR011044">
    <property type="entry name" value="Quino_amine_DH_bsu"/>
</dbReference>
<dbReference type="Pfam" id="PF06580">
    <property type="entry name" value="His_kinase"/>
    <property type="match status" value="1"/>
</dbReference>
<dbReference type="Gene3D" id="2.60.40.10">
    <property type="entry name" value="Immunoglobulins"/>
    <property type="match status" value="1"/>
</dbReference>
<name>A0ABP3Y4S8_9FLAO</name>
<evidence type="ECO:0000259" key="2">
    <source>
        <dbReference type="Pfam" id="PF06580"/>
    </source>
</evidence>
<dbReference type="PANTHER" id="PTHR34220">
    <property type="entry name" value="SENSOR HISTIDINE KINASE YPDA"/>
    <property type="match status" value="1"/>
</dbReference>
<keyword evidence="3" id="KW-0808">Transferase</keyword>
<proteinExistence type="predicted"/>
<dbReference type="Gene3D" id="2.130.10.10">
    <property type="entry name" value="YVTN repeat-like/Quinoprotein amine dehydrogenase"/>
    <property type="match status" value="2"/>
</dbReference>
<dbReference type="Pfam" id="PF07494">
    <property type="entry name" value="Reg_prop"/>
    <property type="match status" value="1"/>
</dbReference>
<dbReference type="Proteomes" id="UP001501126">
    <property type="component" value="Unassembled WGS sequence"/>
</dbReference>
<dbReference type="InterPro" id="IPR036890">
    <property type="entry name" value="HATPase_C_sf"/>
</dbReference>
<keyword evidence="4" id="KW-1185">Reference proteome</keyword>
<dbReference type="InterPro" id="IPR011110">
    <property type="entry name" value="Reg_prop"/>
</dbReference>
<dbReference type="PANTHER" id="PTHR34220:SF7">
    <property type="entry name" value="SENSOR HISTIDINE KINASE YPDA"/>
    <property type="match status" value="1"/>
</dbReference>
<dbReference type="RefSeq" id="WP_343787985.1">
    <property type="nucleotide sequence ID" value="NZ_BAAAFH010000011.1"/>
</dbReference>
<organism evidence="3 4">
    <name type="scientific">Wandonia haliotis</name>
    <dbReference type="NCBI Taxonomy" id="574963"/>
    <lineage>
        <taxon>Bacteria</taxon>
        <taxon>Pseudomonadati</taxon>
        <taxon>Bacteroidota</taxon>
        <taxon>Flavobacteriia</taxon>
        <taxon>Flavobacteriales</taxon>
        <taxon>Crocinitomicaceae</taxon>
        <taxon>Wandonia</taxon>
    </lineage>
</organism>
<keyword evidence="1" id="KW-1133">Transmembrane helix</keyword>
<dbReference type="InterPro" id="IPR013783">
    <property type="entry name" value="Ig-like_fold"/>
</dbReference>
<dbReference type="SUPFAM" id="SSF50969">
    <property type="entry name" value="YVTN repeat-like/Quinoprotein amine dehydrogenase"/>
    <property type="match status" value="1"/>
</dbReference>
<protein>
    <submittedName>
        <fullName evidence="3">Histidine kinase</fullName>
    </submittedName>
</protein>
<evidence type="ECO:0000256" key="1">
    <source>
        <dbReference type="SAM" id="Phobius"/>
    </source>
</evidence>
<keyword evidence="3" id="KW-0418">Kinase</keyword>